<dbReference type="InterPro" id="IPR011006">
    <property type="entry name" value="CheY-like_superfamily"/>
</dbReference>
<dbReference type="InterPro" id="IPR001789">
    <property type="entry name" value="Sig_transdc_resp-reg_receiver"/>
</dbReference>
<reference evidence="4" key="1">
    <citation type="submission" date="2017-04" db="EMBL/GenBank/DDBJ databases">
        <authorList>
            <person name="Varghese N."/>
            <person name="Submissions S."/>
        </authorList>
    </citation>
    <scope>NUCLEOTIDE SEQUENCE [LARGE SCALE GENOMIC DNA]</scope>
    <source>
        <strain evidence="4">RKEM611</strain>
    </source>
</reference>
<feature type="domain" description="Response regulatory" evidence="2">
    <location>
        <begin position="7"/>
        <end position="119"/>
    </location>
</feature>
<dbReference type="GO" id="GO:0035438">
    <property type="term" value="F:cyclic-di-GMP binding"/>
    <property type="evidence" value="ECO:0007669"/>
    <property type="project" value="InterPro"/>
</dbReference>
<dbReference type="STRING" id="1513793.SAMN06296036_105289"/>
<proteinExistence type="predicted"/>
<gene>
    <name evidence="3" type="ORF">SAMN06296036_105289</name>
</gene>
<accession>A0A1Y6BQH2</accession>
<dbReference type="OrthoDB" id="5622177at2"/>
<dbReference type="EMBL" id="FWZT01000005">
    <property type="protein sequence ID" value="SMF14324.1"/>
    <property type="molecule type" value="Genomic_DNA"/>
</dbReference>
<organism evidence="3 4">
    <name type="scientific">Pseudobacteriovorax antillogorgiicola</name>
    <dbReference type="NCBI Taxonomy" id="1513793"/>
    <lineage>
        <taxon>Bacteria</taxon>
        <taxon>Pseudomonadati</taxon>
        <taxon>Bdellovibrionota</taxon>
        <taxon>Oligoflexia</taxon>
        <taxon>Oligoflexales</taxon>
        <taxon>Pseudobacteriovoracaceae</taxon>
        <taxon>Pseudobacteriovorax</taxon>
    </lineage>
</organism>
<dbReference type="RefSeq" id="WP_132317133.1">
    <property type="nucleotide sequence ID" value="NZ_FWZT01000005.1"/>
</dbReference>
<dbReference type="GO" id="GO:0000160">
    <property type="term" value="P:phosphorelay signal transduction system"/>
    <property type="evidence" value="ECO:0007669"/>
    <property type="project" value="InterPro"/>
</dbReference>
<dbReference type="Pfam" id="PF07238">
    <property type="entry name" value="PilZ"/>
    <property type="match status" value="1"/>
</dbReference>
<keyword evidence="4" id="KW-1185">Reference proteome</keyword>
<dbReference type="Gene3D" id="2.40.10.220">
    <property type="entry name" value="predicted glycosyltransferase like domains"/>
    <property type="match status" value="1"/>
</dbReference>
<dbReference type="Proteomes" id="UP000192907">
    <property type="component" value="Unassembled WGS sequence"/>
</dbReference>
<comment type="caution">
    <text evidence="1">Lacks conserved residue(s) required for the propagation of feature annotation.</text>
</comment>
<dbReference type="AlphaFoldDB" id="A0A1Y6BQH2"/>
<name>A0A1Y6BQH2_9BACT</name>
<evidence type="ECO:0000256" key="1">
    <source>
        <dbReference type="PROSITE-ProRule" id="PRU00169"/>
    </source>
</evidence>
<protein>
    <submittedName>
        <fullName evidence="3">PilZ domain-containing protein</fullName>
    </submittedName>
</protein>
<dbReference type="SUPFAM" id="SSF141371">
    <property type="entry name" value="PilZ domain-like"/>
    <property type="match status" value="1"/>
</dbReference>
<sequence length="238" mass="27131">MSKSTLKILSIDEKRITSDLDKAGYRKIGAQIIHVSSYAEAERILSEQEINILVINYDYKEVDSVATCEHIKRSRNIPVVFTSVQNVPKKILKKELGPDLFIEQPIPRQYFIEKLRNLLDEQIRDTDRVTHGGSVAFNFEGEDVNCPIQDISKSGILLSTEQNLPSGTVLDMSFSIPGYKKPIRVEGEVVRKIEADRKRERAAGLGVRFKGFKGDSQKRLEKYILKSQNDDPKLVYYL</sequence>
<dbReference type="SUPFAM" id="SSF52172">
    <property type="entry name" value="CheY-like"/>
    <property type="match status" value="1"/>
</dbReference>
<dbReference type="Gene3D" id="3.40.50.2300">
    <property type="match status" value="1"/>
</dbReference>
<dbReference type="InterPro" id="IPR009875">
    <property type="entry name" value="PilZ_domain"/>
</dbReference>
<evidence type="ECO:0000313" key="4">
    <source>
        <dbReference type="Proteomes" id="UP000192907"/>
    </source>
</evidence>
<dbReference type="PROSITE" id="PS50110">
    <property type="entry name" value="RESPONSE_REGULATORY"/>
    <property type="match status" value="1"/>
</dbReference>
<evidence type="ECO:0000259" key="2">
    <source>
        <dbReference type="PROSITE" id="PS50110"/>
    </source>
</evidence>
<evidence type="ECO:0000313" key="3">
    <source>
        <dbReference type="EMBL" id="SMF14324.1"/>
    </source>
</evidence>